<gene>
    <name evidence="1" type="ORF">ACFYTF_14235</name>
</gene>
<evidence type="ECO:0000313" key="2">
    <source>
        <dbReference type="Proteomes" id="UP001601444"/>
    </source>
</evidence>
<reference evidence="1 2" key="1">
    <citation type="submission" date="2024-10" db="EMBL/GenBank/DDBJ databases">
        <title>The Natural Products Discovery Center: Release of the First 8490 Sequenced Strains for Exploring Actinobacteria Biosynthetic Diversity.</title>
        <authorList>
            <person name="Kalkreuter E."/>
            <person name="Kautsar S.A."/>
            <person name="Yang D."/>
            <person name="Bader C.D."/>
            <person name="Teijaro C.N."/>
            <person name="Fluegel L."/>
            <person name="Davis C.M."/>
            <person name="Simpson J.R."/>
            <person name="Lauterbach L."/>
            <person name="Steele A.D."/>
            <person name="Gui C."/>
            <person name="Meng S."/>
            <person name="Li G."/>
            <person name="Viehrig K."/>
            <person name="Ye F."/>
            <person name="Su P."/>
            <person name="Kiefer A.F."/>
            <person name="Nichols A."/>
            <person name="Cepeda A.J."/>
            <person name="Yan W."/>
            <person name="Fan B."/>
            <person name="Jiang Y."/>
            <person name="Adhikari A."/>
            <person name="Zheng C.-J."/>
            <person name="Schuster L."/>
            <person name="Cowan T.M."/>
            <person name="Smanski M.J."/>
            <person name="Chevrette M.G."/>
            <person name="De Carvalho L.P.S."/>
            <person name="Shen B."/>
        </authorList>
    </citation>
    <scope>NUCLEOTIDE SEQUENCE [LARGE SCALE GENOMIC DNA]</scope>
    <source>
        <strain evidence="1 2">NPDC004045</strain>
    </source>
</reference>
<comment type="caution">
    <text evidence="1">The sequence shown here is derived from an EMBL/GenBank/DDBJ whole genome shotgun (WGS) entry which is preliminary data.</text>
</comment>
<name>A0ABW6PNJ9_9NOCA</name>
<dbReference type="EMBL" id="JBIAMX010000007">
    <property type="protein sequence ID" value="MFF0543986.1"/>
    <property type="molecule type" value="Genomic_DNA"/>
</dbReference>
<sequence length="42" mass="4558">MCSGYVTQRYVQDGEPRVDVTLTAVDADGAVVVRAWASFARP</sequence>
<evidence type="ECO:0000313" key="1">
    <source>
        <dbReference type="EMBL" id="MFF0543986.1"/>
    </source>
</evidence>
<proteinExistence type="predicted"/>
<organism evidence="1 2">
    <name type="scientific">Nocardia thailandica</name>
    <dbReference type="NCBI Taxonomy" id="257275"/>
    <lineage>
        <taxon>Bacteria</taxon>
        <taxon>Bacillati</taxon>
        <taxon>Actinomycetota</taxon>
        <taxon>Actinomycetes</taxon>
        <taxon>Mycobacteriales</taxon>
        <taxon>Nocardiaceae</taxon>
        <taxon>Nocardia</taxon>
    </lineage>
</organism>
<keyword evidence="2" id="KW-1185">Reference proteome</keyword>
<accession>A0ABW6PNJ9</accession>
<protein>
    <submittedName>
        <fullName evidence="1">Uncharacterized protein</fullName>
    </submittedName>
</protein>
<dbReference type="RefSeq" id="WP_387700609.1">
    <property type="nucleotide sequence ID" value="NZ_JBIAMX010000007.1"/>
</dbReference>
<dbReference type="Proteomes" id="UP001601444">
    <property type="component" value="Unassembled WGS sequence"/>
</dbReference>